<evidence type="ECO:0000256" key="11">
    <source>
        <dbReference type="PIRSR" id="PIRSR602401-1"/>
    </source>
</evidence>
<evidence type="ECO:0000256" key="2">
    <source>
        <dbReference type="ARBA" id="ARBA00004370"/>
    </source>
</evidence>
<feature type="binding site" description="axial binding residue" evidence="11">
    <location>
        <position position="484"/>
    </location>
    <ligand>
        <name>heme</name>
        <dbReference type="ChEBI" id="CHEBI:30413"/>
    </ligand>
    <ligandPart>
        <name>Fe</name>
        <dbReference type="ChEBI" id="CHEBI:18248"/>
    </ligandPart>
</feature>
<dbReference type="InterPro" id="IPR001128">
    <property type="entry name" value="Cyt_P450"/>
</dbReference>
<gene>
    <name evidence="14" type="ORF">CEY00_Acc23699</name>
</gene>
<accession>A0A2R6PZZ6</accession>
<dbReference type="InterPro" id="IPR036396">
    <property type="entry name" value="Cyt_P450_sf"/>
</dbReference>
<reference evidence="14 15" key="1">
    <citation type="submission" date="2017-07" db="EMBL/GenBank/DDBJ databases">
        <title>An improved, manually edited Actinidia chinensis var. chinensis (kiwifruit) genome highlights the challenges associated with draft genomes and gene prediction in plants.</title>
        <authorList>
            <person name="Pilkington S."/>
            <person name="Crowhurst R."/>
            <person name="Hilario E."/>
            <person name="Nardozza S."/>
            <person name="Fraser L."/>
            <person name="Peng Y."/>
            <person name="Gunaseelan K."/>
            <person name="Simpson R."/>
            <person name="Tahir J."/>
            <person name="Deroles S."/>
            <person name="Templeton K."/>
            <person name="Luo Z."/>
            <person name="Davy M."/>
            <person name="Cheng C."/>
            <person name="Mcneilage M."/>
            <person name="Scaglione D."/>
            <person name="Liu Y."/>
            <person name="Zhang Q."/>
            <person name="Datson P."/>
            <person name="De Silva N."/>
            <person name="Gardiner S."/>
            <person name="Bassett H."/>
            <person name="Chagne D."/>
            <person name="Mccallum J."/>
            <person name="Dzierzon H."/>
            <person name="Deng C."/>
            <person name="Wang Y.-Y."/>
            <person name="Barron N."/>
            <person name="Manako K."/>
            <person name="Bowen J."/>
            <person name="Foster T."/>
            <person name="Erridge Z."/>
            <person name="Tiffin H."/>
            <person name="Waite C."/>
            <person name="Davies K."/>
            <person name="Grierson E."/>
            <person name="Laing W."/>
            <person name="Kirk R."/>
            <person name="Chen X."/>
            <person name="Wood M."/>
            <person name="Montefiori M."/>
            <person name="Brummell D."/>
            <person name="Schwinn K."/>
            <person name="Catanach A."/>
            <person name="Fullerton C."/>
            <person name="Li D."/>
            <person name="Meiyalaghan S."/>
            <person name="Nieuwenhuizen N."/>
            <person name="Read N."/>
            <person name="Prakash R."/>
            <person name="Hunter D."/>
            <person name="Zhang H."/>
            <person name="Mckenzie M."/>
            <person name="Knabel M."/>
            <person name="Harris A."/>
            <person name="Allan A."/>
            <person name="Chen A."/>
            <person name="Janssen B."/>
            <person name="Plunkett B."/>
            <person name="Dwamena C."/>
            <person name="Voogd C."/>
            <person name="Leif D."/>
            <person name="Lafferty D."/>
            <person name="Souleyre E."/>
            <person name="Varkonyi-Gasic E."/>
            <person name="Gambi F."/>
            <person name="Hanley J."/>
            <person name="Yao J.-L."/>
            <person name="Cheung J."/>
            <person name="David K."/>
            <person name="Warren B."/>
            <person name="Marsh K."/>
            <person name="Snowden K."/>
            <person name="Lin-Wang K."/>
            <person name="Brian L."/>
            <person name="Martinez-Sanchez M."/>
            <person name="Wang M."/>
            <person name="Ileperuma N."/>
            <person name="Macnee N."/>
            <person name="Campin R."/>
            <person name="Mcatee P."/>
            <person name="Drummond R."/>
            <person name="Espley R."/>
            <person name="Ireland H."/>
            <person name="Wu R."/>
            <person name="Atkinson R."/>
            <person name="Karunairetnam S."/>
            <person name="Bulley S."/>
            <person name="Chunkath S."/>
            <person name="Hanley Z."/>
            <person name="Storey R."/>
            <person name="Thrimawithana A."/>
            <person name="Thomson S."/>
            <person name="David C."/>
            <person name="Testolin R."/>
        </authorList>
    </citation>
    <scope>NUCLEOTIDE SEQUENCE [LARGE SCALE GENOMIC DNA]</scope>
    <source>
        <strain evidence="15">cv. Red5</strain>
        <tissue evidence="14">Young leaf</tissue>
    </source>
</reference>
<keyword evidence="3 11" id="KW-0349">Heme</keyword>
<dbReference type="SUPFAM" id="SSF48264">
    <property type="entry name" value="Cytochrome P450"/>
    <property type="match status" value="1"/>
</dbReference>
<dbReference type="GO" id="GO:0020037">
    <property type="term" value="F:heme binding"/>
    <property type="evidence" value="ECO:0007669"/>
    <property type="project" value="InterPro"/>
</dbReference>
<evidence type="ECO:0000313" key="14">
    <source>
        <dbReference type="EMBL" id="PSR99727.1"/>
    </source>
</evidence>
<evidence type="ECO:0000313" key="15">
    <source>
        <dbReference type="Proteomes" id="UP000241394"/>
    </source>
</evidence>
<dbReference type="PROSITE" id="PS00086">
    <property type="entry name" value="CYTOCHROME_P450"/>
    <property type="match status" value="1"/>
</dbReference>
<evidence type="ECO:0000256" key="12">
    <source>
        <dbReference type="RuleBase" id="RU000461"/>
    </source>
</evidence>
<evidence type="ECO:0000256" key="6">
    <source>
        <dbReference type="ARBA" id="ARBA00022989"/>
    </source>
</evidence>
<reference evidence="15" key="2">
    <citation type="journal article" date="2018" name="BMC Genomics">
        <title>A manually annotated Actinidia chinensis var. chinensis (kiwifruit) genome highlights the challenges associated with draft genomes and gene prediction in plants.</title>
        <authorList>
            <person name="Pilkington S.M."/>
            <person name="Crowhurst R."/>
            <person name="Hilario E."/>
            <person name="Nardozza S."/>
            <person name="Fraser L."/>
            <person name="Peng Y."/>
            <person name="Gunaseelan K."/>
            <person name="Simpson R."/>
            <person name="Tahir J."/>
            <person name="Deroles S.C."/>
            <person name="Templeton K."/>
            <person name="Luo Z."/>
            <person name="Davy M."/>
            <person name="Cheng C."/>
            <person name="McNeilage M."/>
            <person name="Scaglione D."/>
            <person name="Liu Y."/>
            <person name="Zhang Q."/>
            <person name="Datson P."/>
            <person name="De Silva N."/>
            <person name="Gardiner S.E."/>
            <person name="Bassett H."/>
            <person name="Chagne D."/>
            <person name="McCallum J."/>
            <person name="Dzierzon H."/>
            <person name="Deng C."/>
            <person name="Wang Y.Y."/>
            <person name="Barron L."/>
            <person name="Manako K."/>
            <person name="Bowen J."/>
            <person name="Foster T.M."/>
            <person name="Erridge Z.A."/>
            <person name="Tiffin H."/>
            <person name="Waite C.N."/>
            <person name="Davies K.M."/>
            <person name="Grierson E.P."/>
            <person name="Laing W.A."/>
            <person name="Kirk R."/>
            <person name="Chen X."/>
            <person name="Wood M."/>
            <person name="Montefiori M."/>
            <person name="Brummell D.A."/>
            <person name="Schwinn K.E."/>
            <person name="Catanach A."/>
            <person name="Fullerton C."/>
            <person name="Li D."/>
            <person name="Meiyalaghan S."/>
            <person name="Nieuwenhuizen N."/>
            <person name="Read N."/>
            <person name="Prakash R."/>
            <person name="Hunter D."/>
            <person name="Zhang H."/>
            <person name="McKenzie M."/>
            <person name="Knabel M."/>
            <person name="Harris A."/>
            <person name="Allan A.C."/>
            <person name="Gleave A."/>
            <person name="Chen A."/>
            <person name="Janssen B.J."/>
            <person name="Plunkett B."/>
            <person name="Ampomah-Dwamena C."/>
            <person name="Voogd C."/>
            <person name="Leif D."/>
            <person name="Lafferty D."/>
            <person name="Souleyre E.J.F."/>
            <person name="Varkonyi-Gasic E."/>
            <person name="Gambi F."/>
            <person name="Hanley J."/>
            <person name="Yao J.L."/>
            <person name="Cheung J."/>
            <person name="David K.M."/>
            <person name="Warren B."/>
            <person name="Marsh K."/>
            <person name="Snowden K.C."/>
            <person name="Lin-Wang K."/>
            <person name="Brian L."/>
            <person name="Martinez-Sanchez M."/>
            <person name="Wang M."/>
            <person name="Ileperuma N."/>
            <person name="Macnee N."/>
            <person name="Campin R."/>
            <person name="McAtee P."/>
            <person name="Drummond R.S.M."/>
            <person name="Espley R.V."/>
            <person name="Ireland H.S."/>
            <person name="Wu R."/>
            <person name="Atkinson R.G."/>
            <person name="Karunairetnam S."/>
            <person name="Bulley S."/>
            <person name="Chunkath S."/>
            <person name="Hanley Z."/>
            <person name="Storey R."/>
            <person name="Thrimawithana A.H."/>
            <person name="Thomson S."/>
            <person name="David C."/>
            <person name="Testolin R."/>
            <person name="Huang H."/>
            <person name="Hellens R.P."/>
            <person name="Schaffer R.J."/>
        </authorList>
    </citation>
    <scope>NUCLEOTIDE SEQUENCE [LARGE SCALE GENOMIC DNA]</scope>
    <source>
        <strain evidence="15">cv. Red5</strain>
    </source>
</reference>
<feature type="transmembrane region" description="Helical" evidence="13">
    <location>
        <begin position="6"/>
        <end position="25"/>
    </location>
</feature>
<dbReference type="InterPro" id="IPR050651">
    <property type="entry name" value="Plant_Cytochrome_P450_Monoox"/>
</dbReference>
<dbReference type="FunFam" id="1.10.630.10:FF:000026">
    <property type="entry name" value="Cytochrome P450 82C4"/>
    <property type="match status" value="1"/>
</dbReference>
<evidence type="ECO:0000256" key="10">
    <source>
        <dbReference type="ARBA" id="ARBA00023136"/>
    </source>
</evidence>
<dbReference type="EMBL" id="NKQK01000021">
    <property type="protein sequence ID" value="PSR99727.1"/>
    <property type="molecule type" value="Genomic_DNA"/>
</dbReference>
<dbReference type="PANTHER" id="PTHR47947:SF26">
    <property type="entry name" value="CYTOCHROME P450"/>
    <property type="match status" value="1"/>
</dbReference>
<sequence>MDFLPSPITTIAFVFPFLLSLYYFLKTRGHTNTNNKLKPPPEAAGAWPLIGHLHLLNGPQLPHVVLGAMADKYGPIFTIRLGVHRAIIVSGPEAAKDCFTTNDKAFANRPKSIAVEHMGYNYAMFAFSPYGSFWREIRKTLTLKLFSNHQLAALGHVRVAELKNSIREIYEVWAKNENCVVNMKRWFGDLTLNLTVRVVAGKRSDGKGCRRALREFFELMGVFTVADAVPWLRRLDFGGHEKAMRKTAKRLDEMLQEWLEEHKRRRLGGEGVAEHDFMEAKRLDEMLQEWLEEHKRRRLGGEGVAEHDFMEVMLGILDGGACGGLEFDADTINKATCLALTLGGTDTQTTTLTWALALLLNNKSILKKAQDELDLHVGRERQVEESDVKNLPYLQAIVKESLRLYPPAQLLPPRETTEDCIVGGYHVPAGTRLFVNVWKLHRDPHVWPDPMEFRPERFLTTHKDVDVRGKHFELMPFGSGRRACPAISFGLQVMQFTLASLLHAFEIATPCGELVDMTESFGFNNAMETPIEVVLAPRLPPQLYG</sequence>
<dbReference type="Gene3D" id="1.10.630.10">
    <property type="entry name" value="Cytochrome P450"/>
    <property type="match status" value="1"/>
</dbReference>
<dbReference type="InParanoid" id="A0A2R6PZZ6"/>
<dbReference type="STRING" id="1590841.A0A2R6PZZ6"/>
<dbReference type="GO" id="GO:0016705">
    <property type="term" value="F:oxidoreductase activity, acting on paired donors, with incorporation or reduction of molecular oxygen"/>
    <property type="evidence" value="ECO:0007669"/>
    <property type="project" value="InterPro"/>
</dbReference>
<evidence type="ECO:0000256" key="3">
    <source>
        <dbReference type="ARBA" id="ARBA00022617"/>
    </source>
</evidence>
<evidence type="ECO:0000256" key="1">
    <source>
        <dbReference type="ARBA" id="ARBA00001971"/>
    </source>
</evidence>
<evidence type="ECO:0000256" key="5">
    <source>
        <dbReference type="ARBA" id="ARBA00022723"/>
    </source>
</evidence>
<comment type="similarity">
    <text evidence="12">Belongs to the cytochrome P450 family.</text>
</comment>
<keyword evidence="7 12" id="KW-0560">Oxidoreductase</keyword>
<dbReference type="PRINTS" id="PR00463">
    <property type="entry name" value="EP450I"/>
</dbReference>
<keyword evidence="8 11" id="KW-0408">Iron</keyword>
<dbReference type="PANTHER" id="PTHR47947">
    <property type="entry name" value="CYTOCHROME P450 82C3-RELATED"/>
    <property type="match status" value="1"/>
</dbReference>
<comment type="cofactor">
    <cofactor evidence="1 11">
        <name>heme</name>
        <dbReference type="ChEBI" id="CHEBI:30413"/>
    </cofactor>
</comment>
<keyword evidence="6 13" id="KW-1133">Transmembrane helix</keyword>
<dbReference type="GO" id="GO:0016020">
    <property type="term" value="C:membrane"/>
    <property type="evidence" value="ECO:0007669"/>
    <property type="project" value="UniProtKB-SubCell"/>
</dbReference>
<keyword evidence="10 13" id="KW-0472">Membrane</keyword>
<dbReference type="AlphaFoldDB" id="A0A2R6PZZ6"/>
<dbReference type="Pfam" id="PF00067">
    <property type="entry name" value="p450"/>
    <property type="match status" value="1"/>
</dbReference>
<dbReference type="InterPro" id="IPR017972">
    <property type="entry name" value="Cyt_P450_CS"/>
</dbReference>
<dbReference type="GO" id="GO:0005506">
    <property type="term" value="F:iron ion binding"/>
    <property type="evidence" value="ECO:0007669"/>
    <property type="project" value="InterPro"/>
</dbReference>
<proteinExistence type="inferred from homology"/>
<protein>
    <submittedName>
        <fullName evidence="14">Cytochrome P450 82A3 like</fullName>
    </submittedName>
</protein>
<evidence type="ECO:0000256" key="4">
    <source>
        <dbReference type="ARBA" id="ARBA00022692"/>
    </source>
</evidence>
<evidence type="ECO:0000256" key="7">
    <source>
        <dbReference type="ARBA" id="ARBA00023002"/>
    </source>
</evidence>
<dbReference type="PRINTS" id="PR00385">
    <property type="entry name" value="P450"/>
</dbReference>
<keyword evidence="15" id="KW-1185">Reference proteome</keyword>
<keyword evidence="9 12" id="KW-0503">Monooxygenase</keyword>
<comment type="caution">
    <text evidence="14">The sequence shown here is derived from an EMBL/GenBank/DDBJ whole genome shotgun (WGS) entry which is preliminary data.</text>
</comment>
<dbReference type="OrthoDB" id="2789670at2759"/>
<dbReference type="InterPro" id="IPR002401">
    <property type="entry name" value="Cyt_P450_E_grp-I"/>
</dbReference>
<evidence type="ECO:0000256" key="9">
    <source>
        <dbReference type="ARBA" id="ARBA00023033"/>
    </source>
</evidence>
<dbReference type="Proteomes" id="UP000241394">
    <property type="component" value="Chromosome LG21"/>
</dbReference>
<evidence type="ECO:0000256" key="13">
    <source>
        <dbReference type="SAM" id="Phobius"/>
    </source>
</evidence>
<keyword evidence="4 13" id="KW-0812">Transmembrane</keyword>
<comment type="subcellular location">
    <subcellularLocation>
        <location evidence="2">Membrane</location>
    </subcellularLocation>
</comment>
<dbReference type="Gramene" id="PSR99727">
    <property type="protein sequence ID" value="PSR99727"/>
    <property type="gene ID" value="CEY00_Acc23699"/>
</dbReference>
<dbReference type="GO" id="GO:0004497">
    <property type="term" value="F:monooxygenase activity"/>
    <property type="evidence" value="ECO:0007669"/>
    <property type="project" value="UniProtKB-KW"/>
</dbReference>
<dbReference type="OMA" id="DPFIWEN"/>
<name>A0A2R6PZZ6_ACTCC</name>
<evidence type="ECO:0000256" key="8">
    <source>
        <dbReference type="ARBA" id="ARBA00023004"/>
    </source>
</evidence>
<organism evidence="14 15">
    <name type="scientific">Actinidia chinensis var. chinensis</name>
    <name type="common">Chinese soft-hair kiwi</name>
    <dbReference type="NCBI Taxonomy" id="1590841"/>
    <lineage>
        <taxon>Eukaryota</taxon>
        <taxon>Viridiplantae</taxon>
        <taxon>Streptophyta</taxon>
        <taxon>Embryophyta</taxon>
        <taxon>Tracheophyta</taxon>
        <taxon>Spermatophyta</taxon>
        <taxon>Magnoliopsida</taxon>
        <taxon>eudicotyledons</taxon>
        <taxon>Gunneridae</taxon>
        <taxon>Pentapetalae</taxon>
        <taxon>asterids</taxon>
        <taxon>Ericales</taxon>
        <taxon>Actinidiaceae</taxon>
        <taxon>Actinidia</taxon>
    </lineage>
</organism>
<keyword evidence="5 11" id="KW-0479">Metal-binding</keyword>